<evidence type="ECO:0000256" key="3">
    <source>
        <dbReference type="ARBA" id="ARBA00022692"/>
    </source>
</evidence>
<feature type="transmembrane region" description="Helical" evidence="6">
    <location>
        <begin position="36"/>
        <end position="55"/>
    </location>
</feature>
<name>A0AAW2SK13_SESRA</name>
<dbReference type="GO" id="GO:0006813">
    <property type="term" value="P:potassium ion transport"/>
    <property type="evidence" value="ECO:0007669"/>
    <property type="project" value="InterPro"/>
</dbReference>
<dbReference type="InterPro" id="IPR003148">
    <property type="entry name" value="RCK_N"/>
</dbReference>
<evidence type="ECO:0000259" key="7">
    <source>
        <dbReference type="PROSITE" id="PS51201"/>
    </source>
</evidence>
<feature type="transmembrane region" description="Helical" evidence="6">
    <location>
        <begin position="87"/>
        <end position="112"/>
    </location>
</feature>
<dbReference type="PROSITE" id="PS51201">
    <property type="entry name" value="RCK_N"/>
    <property type="match status" value="1"/>
</dbReference>
<dbReference type="AlphaFoldDB" id="A0AAW2SK13"/>
<reference evidence="8" key="1">
    <citation type="submission" date="2020-06" db="EMBL/GenBank/DDBJ databases">
        <authorList>
            <person name="Li T."/>
            <person name="Hu X."/>
            <person name="Zhang T."/>
            <person name="Song X."/>
            <person name="Zhang H."/>
            <person name="Dai N."/>
            <person name="Sheng W."/>
            <person name="Hou X."/>
            <person name="Wei L."/>
        </authorList>
    </citation>
    <scope>NUCLEOTIDE SEQUENCE</scope>
    <source>
        <strain evidence="8">G02</strain>
        <tissue evidence="8">Leaf</tissue>
    </source>
</reference>
<dbReference type="EMBL" id="JACGWJ010000010">
    <property type="protein sequence ID" value="KAL0392445.1"/>
    <property type="molecule type" value="Genomic_DNA"/>
</dbReference>
<proteinExistence type="inferred from homology"/>
<evidence type="ECO:0000256" key="2">
    <source>
        <dbReference type="ARBA" id="ARBA00008577"/>
    </source>
</evidence>
<keyword evidence="5 6" id="KW-0472">Membrane</keyword>
<dbReference type="PANTHER" id="PTHR31563:SF1">
    <property type="entry name" value="ION CHANNEL CASTOR-RELATED"/>
    <property type="match status" value="1"/>
</dbReference>
<evidence type="ECO:0000256" key="1">
    <source>
        <dbReference type="ARBA" id="ARBA00004141"/>
    </source>
</evidence>
<dbReference type="Pfam" id="PF06241">
    <property type="entry name" value="Castor_Poll_mid"/>
    <property type="match status" value="1"/>
</dbReference>
<dbReference type="GO" id="GO:0016020">
    <property type="term" value="C:membrane"/>
    <property type="evidence" value="ECO:0007669"/>
    <property type="project" value="UniProtKB-SubCell"/>
</dbReference>
<gene>
    <name evidence="8" type="ORF">Sradi_2467300</name>
</gene>
<evidence type="ECO:0000256" key="4">
    <source>
        <dbReference type="ARBA" id="ARBA00022989"/>
    </source>
</evidence>
<evidence type="ECO:0000256" key="5">
    <source>
        <dbReference type="ARBA" id="ARBA00023136"/>
    </source>
</evidence>
<reference evidence="8" key="2">
    <citation type="journal article" date="2024" name="Plant">
        <title>Genomic evolution and insights into agronomic trait innovations of Sesamum species.</title>
        <authorList>
            <person name="Miao H."/>
            <person name="Wang L."/>
            <person name="Qu L."/>
            <person name="Liu H."/>
            <person name="Sun Y."/>
            <person name="Le M."/>
            <person name="Wang Q."/>
            <person name="Wei S."/>
            <person name="Zheng Y."/>
            <person name="Lin W."/>
            <person name="Duan Y."/>
            <person name="Cao H."/>
            <person name="Xiong S."/>
            <person name="Wang X."/>
            <person name="Wei L."/>
            <person name="Li C."/>
            <person name="Ma Q."/>
            <person name="Ju M."/>
            <person name="Zhao R."/>
            <person name="Li G."/>
            <person name="Mu C."/>
            <person name="Tian Q."/>
            <person name="Mei H."/>
            <person name="Zhang T."/>
            <person name="Gao T."/>
            <person name="Zhang H."/>
        </authorList>
    </citation>
    <scope>NUCLEOTIDE SEQUENCE</scope>
    <source>
        <strain evidence="8">G02</strain>
    </source>
</reference>
<comment type="caution">
    <text evidence="8">The sequence shown here is derived from an EMBL/GenBank/DDBJ whole genome shotgun (WGS) entry which is preliminary data.</text>
</comment>
<keyword evidence="3 6" id="KW-0812">Transmembrane</keyword>
<evidence type="ECO:0000313" key="8">
    <source>
        <dbReference type="EMBL" id="KAL0392445.1"/>
    </source>
</evidence>
<comment type="subcellular location">
    <subcellularLocation>
        <location evidence="1">Membrane</location>
        <topology evidence="1">Multi-pass membrane protein</topology>
    </subcellularLocation>
</comment>
<dbReference type="InterPro" id="IPR010420">
    <property type="entry name" value="CASTOR/POLLUX/SYM8_dom"/>
</dbReference>
<feature type="domain" description="RCK N-terminal" evidence="7">
    <location>
        <begin position="112"/>
        <end position="258"/>
    </location>
</feature>
<keyword evidence="4 6" id="KW-1133">Transmembrane helix</keyword>
<protein>
    <submittedName>
        <fullName evidence="8">Ion channel CASTOR</fullName>
    </submittedName>
</protein>
<evidence type="ECO:0000256" key="6">
    <source>
        <dbReference type="SAM" id="Phobius"/>
    </source>
</evidence>
<dbReference type="SUPFAM" id="SSF116726">
    <property type="entry name" value="TrkA C-terminal domain-like"/>
    <property type="match status" value="1"/>
</dbReference>
<comment type="similarity">
    <text evidence="2">Belongs to the castor/pollux (TC 1.A.1.23) family.</text>
</comment>
<sequence>MFVSNSRDCWTITEEIFEQAACLRVLFVCYPYAKPLVVVATLLLICLGGLALFGVTDDGLADSLWLSWTYVADSGNHANSEGIGPRLVSVSISFGGMLIFAMMLGLVSDAISEKFDSLRKGRSEVVERNLLSLDGVINCNESLGGGTVVVMAERDKEEMELDIAKMEFDFRGTSVICRSGSPLILADLKKVSVSKARAIIVLAEDGNADQSDARALRTVLSLTGVKEGLRGHIVVELSDLDNEVLVKLVGGELVETVVAHDVIGRLMIQCARQPGLAQIWEDILGFENCEFYIKRWPQLDGMQFEDVLISFPEAIPCGVEVASRGGKIILNPEDSYVLQEGDEVLVIAEDDDTYSPSDLPMVLLFSLITC</sequence>
<dbReference type="PANTHER" id="PTHR31563">
    <property type="entry name" value="ION CHANNEL POLLUX-RELATED"/>
    <property type="match status" value="1"/>
</dbReference>
<accession>A0AAW2SK13</accession>
<organism evidence="8">
    <name type="scientific">Sesamum radiatum</name>
    <name type="common">Black benniseed</name>
    <dbReference type="NCBI Taxonomy" id="300843"/>
    <lineage>
        <taxon>Eukaryota</taxon>
        <taxon>Viridiplantae</taxon>
        <taxon>Streptophyta</taxon>
        <taxon>Embryophyta</taxon>
        <taxon>Tracheophyta</taxon>
        <taxon>Spermatophyta</taxon>
        <taxon>Magnoliopsida</taxon>
        <taxon>eudicotyledons</taxon>
        <taxon>Gunneridae</taxon>
        <taxon>Pentapetalae</taxon>
        <taxon>asterids</taxon>
        <taxon>lamiids</taxon>
        <taxon>Lamiales</taxon>
        <taxon>Pedaliaceae</taxon>
        <taxon>Sesamum</taxon>
    </lineage>
</organism>
<dbReference type="InterPro" id="IPR036721">
    <property type="entry name" value="RCK_C_sf"/>
</dbReference>
<dbReference type="InterPro" id="IPR044849">
    <property type="entry name" value="CASTOR/POLLUX/SYM8-like"/>
</dbReference>
<dbReference type="Gene3D" id="3.40.50.720">
    <property type="entry name" value="NAD(P)-binding Rossmann-like Domain"/>
    <property type="match status" value="1"/>
</dbReference>